<proteinExistence type="predicted"/>
<accession>A0A7M2XHC7</accession>
<feature type="region of interest" description="Disordered" evidence="1">
    <location>
        <begin position="136"/>
        <end position="195"/>
    </location>
</feature>
<organism evidence="2 3">
    <name type="scientific">Rhodococcus pyridinivorans</name>
    <dbReference type="NCBI Taxonomy" id="103816"/>
    <lineage>
        <taxon>Bacteria</taxon>
        <taxon>Bacillati</taxon>
        <taxon>Actinomycetota</taxon>
        <taxon>Actinomycetes</taxon>
        <taxon>Mycobacteriales</taxon>
        <taxon>Nocardiaceae</taxon>
        <taxon>Rhodococcus</taxon>
    </lineage>
</organism>
<protein>
    <submittedName>
        <fullName evidence="2">Uncharacterized protein</fullName>
    </submittedName>
</protein>
<reference evidence="2 3" key="1">
    <citation type="submission" date="2020-10" db="EMBL/GenBank/DDBJ databases">
        <title>Whole genome sequence of oil-degrading bacteria Rhodococcus pyridinivorans strain 5Ap.</title>
        <authorList>
            <person name="Akhremchuk A.E."/>
            <person name="Valentovich L.N."/>
            <person name="Charniauskaya M.I."/>
            <person name="Bukliarevich H.A."/>
            <person name="Titok M.A."/>
        </authorList>
    </citation>
    <scope>NUCLEOTIDE SEQUENCE [LARGE SCALE GENOMIC DNA]</scope>
    <source>
        <strain evidence="2 3">5Ap</strain>
    </source>
</reference>
<dbReference type="EMBL" id="CP063450">
    <property type="protein sequence ID" value="QOV97184.1"/>
    <property type="molecule type" value="Genomic_DNA"/>
</dbReference>
<keyword evidence="3" id="KW-1185">Reference proteome</keyword>
<dbReference type="AlphaFoldDB" id="A0A7M2XHC7"/>
<gene>
    <name evidence="2" type="ORF">INP59_14500</name>
</gene>
<evidence type="ECO:0000256" key="1">
    <source>
        <dbReference type="SAM" id="MobiDB-lite"/>
    </source>
</evidence>
<evidence type="ECO:0000313" key="3">
    <source>
        <dbReference type="Proteomes" id="UP000593818"/>
    </source>
</evidence>
<dbReference type="Proteomes" id="UP000593818">
    <property type="component" value="Chromosome"/>
</dbReference>
<feature type="compositionally biased region" description="Polar residues" evidence="1">
    <location>
        <begin position="308"/>
        <end position="320"/>
    </location>
</feature>
<name>A0A7M2XHC7_9NOCA</name>
<dbReference type="RefSeq" id="WP_193902235.1">
    <property type="nucleotide sequence ID" value="NZ_CP063450.1"/>
</dbReference>
<feature type="region of interest" description="Disordered" evidence="1">
    <location>
        <begin position="298"/>
        <end position="320"/>
    </location>
</feature>
<evidence type="ECO:0000313" key="2">
    <source>
        <dbReference type="EMBL" id="QOV97184.1"/>
    </source>
</evidence>
<sequence>MARSHGRIDFTIWNNREFRALSERAQRTYMMLFGQKDVNNAGVLPLMESRWAKYSESTTVEDVRDGLRQLEDARFVFVDDDTEELLIRSFIRGDGVIKQPNVFKNALKCAELVDSPKLRKVLAGELRGLRRRDAGEVADRLDPNPSETLPDAVANPSETLHEPLNPSGRVREPRGVGVGEEESSCSADGDLGGRGRAHAYTREASEPTPHCSQHPGGTDAPCRACGDARKARAEWEAGQALAAARARSEAARVAAQDRRAAIDACSVCDGDGYIGTDLCTHAQASAARPSLKALFDQAQAEKKPQRTGVVSLSTTGNTRL</sequence>